<keyword evidence="2" id="KW-0472">Membrane</keyword>
<dbReference type="PANTHER" id="PTHR47481">
    <property type="match status" value="1"/>
</dbReference>
<keyword evidence="2" id="KW-0812">Transmembrane</keyword>
<name>A0AAD8T797_LOLMU</name>
<dbReference type="Proteomes" id="UP001231189">
    <property type="component" value="Unassembled WGS sequence"/>
</dbReference>
<protein>
    <recommendedName>
        <fullName evidence="5">Retrotransposon Copia-like N-terminal domain-containing protein</fullName>
    </recommendedName>
</protein>
<organism evidence="3 4">
    <name type="scientific">Lolium multiflorum</name>
    <name type="common">Italian ryegrass</name>
    <name type="synonym">Lolium perenne subsp. multiflorum</name>
    <dbReference type="NCBI Taxonomy" id="4521"/>
    <lineage>
        <taxon>Eukaryota</taxon>
        <taxon>Viridiplantae</taxon>
        <taxon>Streptophyta</taxon>
        <taxon>Embryophyta</taxon>
        <taxon>Tracheophyta</taxon>
        <taxon>Spermatophyta</taxon>
        <taxon>Magnoliopsida</taxon>
        <taxon>Liliopsida</taxon>
        <taxon>Poales</taxon>
        <taxon>Poaceae</taxon>
        <taxon>BOP clade</taxon>
        <taxon>Pooideae</taxon>
        <taxon>Poodae</taxon>
        <taxon>Poeae</taxon>
        <taxon>Poeae Chloroplast Group 2 (Poeae type)</taxon>
        <taxon>Loliodinae</taxon>
        <taxon>Loliinae</taxon>
        <taxon>Lolium</taxon>
    </lineage>
</organism>
<reference evidence="3" key="1">
    <citation type="submission" date="2023-07" db="EMBL/GenBank/DDBJ databases">
        <title>A chromosome-level genome assembly of Lolium multiflorum.</title>
        <authorList>
            <person name="Chen Y."/>
            <person name="Copetti D."/>
            <person name="Kolliker R."/>
            <person name="Studer B."/>
        </authorList>
    </citation>
    <scope>NUCLEOTIDE SEQUENCE</scope>
    <source>
        <strain evidence="3">02402/16</strain>
        <tissue evidence="3">Leaf</tissue>
    </source>
</reference>
<evidence type="ECO:0008006" key="5">
    <source>
        <dbReference type="Google" id="ProtNLM"/>
    </source>
</evidence>
<comment type="caution">
    <text evidence="3">The sequence shown here is derived from an EMBL/GenBank/DDBJ whole genome shotgun (WGS) entry which is preliminary data.</text>
</comment>
<sequence length="468" mass="51737">MSLGSSSSSMTDKSSLNASVSEKLTRDNFLLWQPQVLPDIRGAQLYGFLDGSTPAPEKELKSKDVDGKEVTIPNPEYARWISNDQSVLGYLLRNMSREVLTQMVGQTSSAGAWTAITEMFSSQSKARVVHLRTQLNMTKKENKTAAVFFNQIKTLADEMAAAGKPLDNEDVISYVLSGLNDETYNGFVAAITALIKAEKFISLSDLYAQLLSYEARLEDQNSTGGSSVNSATRGGRGGYRGGRNGGRGGYPDQRNYEQRGYDQRSYDSRGGYDRGNDYRGNDRGNGGRGGYRQQNYGGGNQGPRPTSQVCGQEGHTTLNCWKRFQKSYHGPEKTAGAAVGLYGVDTNWIHMNILLQMMYLVVLPALARESEKIFPPCRSSLLHRNLLQDQRMGSMHLLAWSVVLLLLLATWRVVICCNLVVLAQKLELISLLPHMHRTLPCLARILCGLACVFLSGHRIFCGFFIRSA</sequence>
<evidence type="ECO:0000256" key="1">
    <source>
        <dbReference type="SAM" id="MobiDB-lite"/>
    </source>
</evidence>
<gene>
    <name evidence="3" type="ORF">QYE76_038283</name>
</gene>
<feature type="region of interest" description="Disordered" evidence="1">
    <location>
        <begin position="219"/>
        <end position="311"/>
    </location>
</feature>
<keyword evidence="4" id="KW-1185">Reference proteome</keyword>
<dbReference type="Pfam" id="PF14223">
    <property type="entry name" value="Retrotran_gag_2"/>
    <property type="match status" value="1"/>
</dbReference>
<dbReference type="PANTHER" id="PTHR47481:SF31">
    <property type="entry name" value="OS01G0873500 PROTEIN"/>
    <property type="match status" value="1"/>
</dbReference>
<feature type="compositionally biased region" description="Gly residues" evidence="1">
    <location>
        <begin position="234"/>
        <end position="249"/>
    </location>
</feature>
<feature type="transmembrane region" description="Helical" evidence="2">
    <location>
        <begin position="397"/>
        <end position="422"/>
    </location>
</feature>
<keyword evidence="2" id="KW-1133">Transmembrane helix</keyword>
<feature type="compositionally biased region" description="Gly residues" evidence="1">
    <location>
        <begin position="283"/>
        <end position="301"/>
    </location>
</feature>
<evidence type="ECO:0000313" key="3">
    <source>
        <dbReference type="EMBL" id="KAK1677435.1"/>
    </source>
</evidence>
<evidence type="ECO:0000313" key="4">
    <source>
        <dbReference type="Proteomes" id="UP001231189"/>
    </source>
</evidence>
<feature type="compositionally biased region" description="Basic and acidic residues" evidence="1">
    <location>
        <begin position="254"/>
        <end position="282"/>
    </location>
</feature>
<feature type="compositionally biased region" description="Polar residues" evidence="1">
    <location>
        <begin position="220"/>
        <end position="232"/>
    </location>
</feature>
<dbReference type="EMBL" id="JAUUTY010000002">
    <property type="protein sequence ID" value="KAK1677435.1"/>
    <property type="molecule type" value="Genomic_DNA"/>
</dbReference>
<accession>A0AAD8T797</accession>
<evidence type="ECO:0000256" key="2">
    <source>
        <dbReference type="SAM" id="Phobius"/>
    </source>
</evidence>
<dbReference type="AlphaFoldDB" id="A0AAD8T797"/>
<feature type="transmembrane region" description="Helical" evidence="2">
    <location>
        <begin position="442"/>
        <end position="465"/>
    </location>
</feature>
<proteinExistence type="predicted"/>